<protein>
    <submittedName>
        <fullName evidence="1">Uncharacterized protein</fullName>
    </submittedName>
</protein>
<gene>
    <name evidence="1" type="ORF">IPO85_00595</name>
</gene>
<evidence type="ECO:0000313" key="2">
    <source>
        <dbReference type="Proteomes" id="UP000808349"/>
    </source>
</evidence>
<evidence type="ECO:0000313" key="1">
    <source>
        <dbReference type="EMBL" id="MBK9716025.1"/>
    </source>
</evidence>
<reference evidence="1 2" key="1">
    <citation type="submission" date="2020-10" db="EMBL/GenBank/DDBJ databases">
        <title>Connecting structure to function with the recovery of over 1000 high-quality activated sludge metagenome-assembled genomes encoding full-length rRNA genes using long-read sequencing.</title>
        <authorList>
            <person name="Singleton C.M."/>
            <person name="Petriglieri F."/>
            <person name="Kristensen J.M."/>
            <person name="Kirkegaard R.H."/>
            <person name="Michaelsen T.Y."/>
            <person name="Andersen M.H."/>
            <person name="Karst S.M."/>
            <person name="Dueholm M.S."/>
            <person name="Nielsen P.H."/>
            <person name="Albertsen M."/>
        </authorList>
    </citation>
    <scope>NUCLEOTIDE SEQUENCE [LARGE SCALE GENOMIC DNA]</scope>
    <source>
        <strain evidence="1">Ribe_18-Q3-R11-54_BAT3C.373</strain>
    </source>
</reference>
<name>A0A9D7S544_9BACT</name>
<organism evidence="1 2">
    <name type="scientific">Candidatus Defluviibacterium haderslevense</name>
    <dbReference type="NCBI Taxonomy" id="2981993"/>
    <lineage>
        <taxon>Bacteria</taxon>
        <taxon>Pseudomonadati</taxon>
        <taxon>Bacteroidota</taxon>
        <taxon>Saprospiria</taxon>
        <taxon>Saprospirales</taxon>
        <taxon>Saprospiraceae</taxon>
        <taxon>Candidatus Defluviibacterium</taxon>
    </lineage>
</organism>
<dbReference type="Proteomes" id="UP000808349">
    <property type="component" value="Unassembled WGS sequence"/>
</dbReference>
<proteinExistence type="predicted"/>
<dbReference type="EMBL" id="JADKFW010000004">
    <property type="protein sequence ID" value="MBK9716025.1"/>
    <property type="molecule type" value="Genomic_DNA"/>
</dbReference>
<comment type="caution">
    <text evidence="1">The sequence shown here is derived from an EMBL/GenBank/DDBJ whole genome shotgun (WGS) entry which is preliminary data.</text>
</comment>
<sequence length="55" mass="6243">MTISSVLLAHTAMCSGDFGLLSFFDFHKDKEPVTYDDVENKISYFYGKISETKTN</sequence>
<accession>A0A9D7S544</accession>
<dbReference type="AlphaFoldDB" id="A0A9D7S544"/>